<accession>A0A1I3FK73</accession>
<feature type="transmembrane region" description="Helical" evidence="14">
    <location>
        <begin position="74"/>
        <end position="95"/>
    </location>
</feature>
<gene>
    <name evidence="16" type="ORF">SAMN05192551_106208</name>
</gene>
<dbReference type="PANTHER" id="PTHR34220:SF7">
    <property type="entry name" value="SENSOR HISTIDINE KINASE YPDA"/>
    <property type="match status" value="1"/>
</dbReference>
<evidence type="ECO:0000256" key="6">
    <source>
        <dbReference type="ARBA" id="ARBA00022679"/>
    </source>
</evidence>
<protein>
    <recommendedName>
        <fullName evidence="3">histidine kinase</fullName>
        <ecNumber evidence="3">2.7.13.3</ecNumber>
    </recommendedName>
</protein>
<dbReference type="InterPro" id="IPR011620">
    <property type="entry name" value="Sig_transdc_His_kinase_LytS_TM"/>
</dbReference>
<keyword evidence="6" id="KW-0808">Transferase</keyword>
<dbReference type="GO" id="GO:0000155">
    <property type="term" value="F:phosphorelay sensor kinase activity"/>
    <property type="evidence" value="ECO:0007669"/>
    <property type="project" value="InterPro"/>
</dbReference>
<keyword evidence="5" id="KW-0597">Phosphoprotein</keyword>
<proteinExistence type="predicted"/>
<keyword evidence="8" id="KW-0547">Nucleotide-binding</keyword>
<dbReference type="Pfam" id="PF07694">
    <property type="entry name" value="5TM-5TMR_LYT"/>
    <property type="match status" value="1"/>
</dbReference>
<dbReference type="SUPFAM" id="SSF55781">
    <property type="entry name" value="GAF domain-like"/>
    <property type="match status" value="1"/>
</dbReference>
<keyword evidence="4" id="KW-1003">Cell membrane</keyword>
<dbReference type="OrthoDB" id="9809348at2"/>
<dbReference type="Proteomes" id="UP000199287">
    <property type="component" value="Unassembled WGS sequence"/>
</dbReference>
<evidence type="ECO:0000313" key="16">
    <source>
        <dbReference type="EMBL" id="SFI11532.1"/>
    </source>
</evidence>
<dbReference type="Gene3D" id="1.10.1760.20">
    <property type="match status" value="1"/>
</dbReference>
<dbReference type="PANTHER" id="PTHR34220">
    <property type="entry name" value="SENSOR HISTIDINE KINASE YPDA"/>
    <property type="match status" value="1"/>
</dbReference>
<name>A0A1I3FK73_9FIRM</name>
<keyword evidence="13 14" id="KW-0472">Membrane</keyword>
<evidence type="ECO:0000256" key="8">
    <source>
        <dbReference type="ARBA" id="ARBA00022741"/>
    </source>
</evidence>
<dbReference type="STRING" id="69895.SAMN05192551_106208"/>
<evidence type="ECO:0000256" key="3">
    <source>
        <dbReference type="ARBA" id="ARBA00012438"/>
    </source>
</evidence>
<keyword evidence="12" id="KW-0902">Two-component regulatory system</keyword>
<feature type="transmembrane region" description="Helical" evidence="14">
    <location>
        <begin position="107"/>
        <end position="127"/>
    </location>
</feature>
<dbReference type="Gene3D" id="3.30.450.40">
    <property type="match status" value="1"/>
</dbReference>
<evidence type="ECO:0000256" key="5">
    <source>
        <dbReference type="ARBA" id="ARBA00022553"/>
    </source>
</evidence>
<dbReference type="GO" id="GO:0005886">
    <property type="term" value="C:plasma membrane"/>
    <property type="evidence" value="ECO:0007669"/>
    <property type="project" value="UniProtKB-SubCell"/>
</dbReference>
<dbReference type="AlphaFoldDB" id="A0A1I3FK73"/>
<sequence length="564" mass="61991">MMIEMLFDLINRLGVIIILAVIISKIGIFRRLIIKKNARVMDKLVLAFIFGLIGILGTYYGVPVQGALANTRVVGVMVGALLGGPLVGFGAALIAGGHRFLIDIDGFTALACGISTIVEGIMGGYFHFYLRNKEQKWKYALLIGMLAEAAQMVIILLIARPFTDALALVKVIAVPMIIANSIGIALFVGILENIYKEQERIAAIQAEKALKIANLTLPYFRKGLKEDVAGKVVEIIYQTIDIAAVSITDETKILAHRGVGGDHHRTGELIGTGATLGVIKSGVHRIINKKEEINCHYQGCPLKAAVIVPLKEQDKIVGALKLYREAEHSISHLDEELALGLAQLFSTQIEVSRVETQEKLLVDAELRALQAQINPHFLFNAINTIQSFMLFDGKKAKFLLNSLSVLFRKSLSAQGDLIDFEQEIAYIKSYLEIEEARFGDRLRVEYDLQDGKSIKMPPLILQPLVENAVLHGILPKKEGGVVKISSYMLGKDYLVTIEDNGTGIDQAKIPMLLEEGYECGERKSVGLVNIHKRLTTLYGKSYGMKIESDQGKGTKVKVRFPIGA</sequence>
<dbReference type="Pfam" id="PF06580">
    <property type="entry name" value="His_kinase"/>
    <property type="match status" value="1"/>
</dbReference>
<reference evidence="17" key="1">
    <citation type="submission" date="2016-10" db="EMBL/GenBank/DDBJ databases">
        <authorList>
            <person name="Varghese N."/>
            <person name="Submissions S."/>
        </authorList>
    </citation>
    <scope>NUCLEOTIDE SEQUENCE [LARGE SCALE GENOMIC DNA]</scope>
    <source>
        <strain evidence="17">Z-7934</strain>
    </source>
</reference>
<evidence type="ECO:0000256" key="14">
    <source>
        <dbReference type="SAM" id="Phobius"/>
    </source>
</evidence>
<feature type="transmembrane region" description="Helical" evidence="14">
    <location>
        <begin position="171"/>
        <end position="191"/>
    </location>
</feature>
<keyword evidence="11 14" id="KW-1133">Transmembrane helix</keyword>
<dbReference type="EMBL" id="FOQA01000006">
    <property type="protein sequence ID" value="SFI11532.1"/>
    <property type="molecule type" value="Genomic_DNA"/>
</dbReference>
<dbReference type="SUPFAM" id="SSF55874">
    <property type="entry name" value="ATPase domain of HSP90 chaperone/DNA topoisomerase II/histidine kinase"/>
    <property type="match status" value="1"/>
</dbReference>
<feature type="transmembrane region" description="Helical" evidence="14">
    <location>
        <begin position="12"/>
        <end position="32"/>
    </location>
</feature>
<evidence type="ECO:0000259" key="15">
    <source>
        <dbReference type="SMART" id="SM00387"/>
    </source>
</evidence>
<keyword evidence="10" id="KW-0067">ATP-binding</keyword>
<keyword evidence="7 14" id="KW-0812">Transmembrane</keyword>
<dbReference type="InterPro" id="IPR036890">
    <property type="entry name" value="HATPase_C_sf"/>
</dbReference>
<dbReference type="GO" id="GO:0005524">
    <property type="term" value="F:ATP binding"/>
    <property type="evidence" value="ECO:0007669"/>
    <property type="project" value="UniProtKB-KW"/>
</dbReference>
<evidence type="ECO:0000256" key="1">
    <source>
        <dbReference type="ARBA" id="ARBA00000085"/>
    </source>
</evidence>
<evidence type="ECO:0000256" key="7">
    <source>
        <dbReference type="ARBA" id="ARBA00022692"/>
    </source>
</evidence>
<dbReference type="GO" id="GO:0071555">
    <property type="term" value="P:cell wall organization"/>
    <property type="evidence" value="ECO:0007669"/>
    <property type="project" value="InterPro"/>
</dbReference>
<dbReference type="RefSeq" id="WP_093372637.1">
    <property type="nucleotide sequence ID" value="NZ_FOQA01000006.1"/>
</dbReference>
<dbReference type="InterPro" id="IPR050640">
    <property type="entry name" value="Bact_2-comp_sensor_kinase"/>
</dbReference>
<keyword evidence="9 16" id="KW-0418">Kinase</keyword>
<dbReference type="InterPro" id="IPR029016">
    <property type="entry name" value="GAF-like_dom_sf"/>
</dbReference>
<dbReference type="Gene3D" id="3.30.565.10">
    <property type="entry name" value="Histidine kinase-like ATPase, C-terminal domain"/>
    <property type="match status" value="1"/>
</dbReference>
<dbReference type="SMART" id="SM00387">
    <property type="entry name" value="HATPase_c"/>
    <property type="match status" value="1"/>
</dbReference>
<dbReference type="EC" id="2.7.13.3" evidence="3"/>
<evidence type="ECO:0000256" key="4">
    <source>
        <dbReference type="ARBA" id="ARBA00022475"/>
    </source>
</evidence>
<dbReference type="Pfam" id="PF02518">
    <property type="entry name" value="HATPase_c"/>
    <property type="match status" value="1"/>
</dbReference>
<feature type="transmembrane region" description="Helical" evidence="14">
    <location>
        <begin position="44"/>
        <end position="62"/>
    </location>
</feature>
<evidence type="ECO:0000256" key="2">
    <source>
        <dbReference type="ARBA" id="ARBA00004651"/>
    </source>
</evidence>
<evidence type="ECO:0000256" key="13">
    <source>
        <dbReference type="ARBA" id="ARBA00023136"/>
    </source>
</evidence>
<dbReference type="InterPro" id="IPR003594">
    <property type="entry name" value="HATPase_dom"/>
</dbReference>
<organism evidence="16 17">
    <name type="scientific">Tindallia magadiensis</name>
    <dbReference type="NCBI Taxonomy" id="69895"/>
    <lineage>
        <taxon>Bacteria</taxon>
        <taxon>Bacillati</taxon>
        <taxon>Bacillota</taxon>
        <taxon>Clostridia</taxon>
        <taxon>Peptostreptococcales</taxon>
        <taxon>Tindalliaceae</taxon>
        <taxon>Tindallia</taxon>
    </lineage>
</organism>
<evidence type="ECO:0000256" key="10">
    <source>
        <dbReference type="ARBA" id="ARBA00022840"/>
    </source>
</evidence>
<evidence type="ECO:0000256" key="9">
    <source>
        <dbReference type="ARBA" id="ARBA00022777"/>
    </source>
</evidence>
<keyword evidence="17" id="KW-1185">Reference proteome</keyword>
<comment type="catalytic activity">
    <reaction evidence="1">
        <text>ATP + protein L-histidine = ADP + protein N-phospho-L-histidine.</text>
        <dbReference type="EC" id="2.7.13.3"/>
    </reaction>
</comment>
<feature type="transmembrane region" description="Helical" evidence="14">
    <location>
        <begin position="139"/>
        <end position="159"/>
    </location>
</feature>
<evidence type="ECO:0000256" key="11">
    <source>
        <dbReference type="ARBA" id="ARBA00022989"/>
    </source>
</evidence>
<comment type="subcellular location">
    <subcellularLocation>
        <location evidence="2">Cell membrane</location>
        <topology evidence="2">Multi-pass membrane protein</topology>
    </subcellularLocation>
</comment>
<feature type="domain" description="Histidine kinase/HSP90-like ATPase" evidence="15">
    <location>
        <begin position="456"/>
        <end position="564"/>
    </location>
</feature>
<evidence type="ECO:0000313" key="17">
    <source>
        <dbReference type="Proteomes" id="UP000199287"/>
    </source>
</evidence>
<dbReference type="InterPro" id="IPR010559">
    <property type="entry name" value="Sig_transdc_His_kin_internal"/>
</dbReference>
<evidence type="ECO:0000256" key="12">
    <source>
        <dbReference type="ARBA" id="ARBA00023012"/>
    </source>
</evidence>